<dbReference type="PANTHER" id="PTHR43309:SF5">
    <property type="entry name" value="5-OXOPROLINASE SUBUNIT C"/>
    <property type="match status" value="1"/>
</dbReference>
<keyword evidence="3" id="KW-0067">ATP-binding</keyword>
<evidence type="ECO:0000313" key="5">
    <source>
        <dbReference type="EMBL" id="OCL26909.1"/>
    </source>
</evidence>
<dbReference type="SMART" id="SM00797">
    <property type="entry name" value="AHS2"/>
    <property type="match status" value="1"/>
</dbReference>
<evidence type="ECO:0000256" key="3">
    <source>
        <dbReference type="ARBA" id="ARBA00022840"/>
    </source>
</evidence>
<dbReference type="RefSeq" id="WP_068716266.1">
    <property type="nucleotide sequence ID" value="NZ_LWDV01000008.1"/>
</dbReference>
<dbReference type="InterPro" id="IPR052708">
    <property type="entry name" value="PxpC"/>
</dbReference>
<keyword evidence="6" id="KW-1185">Reference proteome</keyword>
<protein>
    <recommendedName>
        <fullName evidence="4">Carboxyltransferase domain-containing protein</fullName>
    </recommendedName>
</protein>
<proteinExistence type="predicted"/>
<comment type="caution">
    <text evidence="5">The sequence shown here is derived from an EMBL/GenBank/DDBJ whole genome shotgun (WGS) entry which is preliminary data.</text>
</comment>
<dbReference type="NCBIfam" id="TIGR00724">
    <property type="entry name" value="urea_amlyse_rel"/>
    <property type="match status" value="1"/>
</dbReference>
<name>A0A1C0A9F7_9FIRM</name>
<dbReference type="Proteomes" id="UP000093514">
    <property type="component" value="Unassembled WGS sequence"/>
</dbReference>
<evidence type="ECO:0000313" key="6">
    <source>
        <dbReference type="Proteomes" id="UP000093514"/>
    </source>
</evidence>
<evidence type="ECO:0000256" key="1">
    <source>
        <dbReference type="ARBA" id="ARBA00022741"/>
    </source>
</evidence>
<organism evidence="5 6">
    <name type="scientific">Orenia metallireducens</name>
    <dbReference type="NCBI Taxonomy" id="1413210"/>
    <lineage>
        <taxon>Bacteria</taxon>
        <taxon>Bacillati</taxon>
        <taxon>Bacillota</taxon>
        <taxon>Clostridia</taxon>
        <taxon>Halanaerobiales</taxon>
        <taxon>Halobacteroidaceae</taxon>
        <taxon>Orenia</taxon>
    </lineage>
</organism>
<dbReference type="PANTHER" id="PTHR43309">
    <property type="entry name" value="5-OXOPROLINASE SUBUNIT C"/>
    <property type="match status" value="1"/>
</dbReference>
<dbReference type="SUPFAM" id="SSF50891">
    <property type="entry name" value="Cyclophilin-like"/>
    <property type="match status" value="1"/>
</dbReference>
<keyword evidence="2" id="KW-0378">Hydrolase</keyword>
<dbReference type="GO" id="GO:0005524">
    <property type="term" value="F:ATP binding"/>
    <property type="evidence" value="ECO:0007669"/>
    <property type="project" value="UniProtKB-KW"/>
</dbReference>
<keyword evidence="1" id="KW-0547">Nucleotide-binding</keyword>
<dbReference type="GO" id="GO:0016787">
    <property type="term" value="F:hydrolase activity"/>
    <property type="evidence" value="ECO:0007669"/>
    <property type="project" value="UniProtKB-KW"/>
</dbReference>
<evidence type="ECO:0000259" key="4">
    <source>
        <dbReference type="SMART" id="SM00797"/>
    </source>
</evidence>
<dbReference type="AlphaFoldDB" id="A0A1C0A9F7"/>
<sequence>MGSLIVNKPGLLTTVQDQGRYGYQRYGMPVAGAMDSYAFQIANLLVGNRRNTPALEITLLGPEIGFEGSCRIAITGAELGAEINGKRIYPWSSVKVDSGDRLIFKGAQQGCRAYLAVSGGIEVDEVMGSSSTYLRGQIGGYQGRSLKAGDSLKVVDTDKGNFSGIIKIPKQYISEYRRESKIRVVAGPQFSHFSQKEIDKFFNSNYTISAQSDRMGYRLEGAKLSHRQSADIISEGISLGAIQVPGDGQPIIMMADHQTTGGYTKIANVISVDIATLAQMKPGELISFSLLSIKEAQRLYREREIMLKKLEKMINRIYLIYS</sequence>
<accession>A0A1C0A9F7</accession>
<dbReference type="Pfam" id="PF02626">
    <property type="entry name" value="CT_A_B"/>
    <property type="match status" value="1"/>
</dbReference>
<dbReference type="Gene3D" id="2.40.100.10">
    <property type="entry name" value="Cyclophilin-like"/>
    <property type="match status" value="1"/>
</dbReference>
<reference evidence="6" key="1">
    <citation type="submission" date="2016-07" db="EMBL/GenBank/DDBJ databases">
        <authorList>
            <person name="Florea S."/>
            <person name="Webb J.S."/>
            <person name="Jaromczyk J."/>
            <person name="Schardl C.L."/>
        </authorList>
    </citation>
    <scope>NUCLEOTIDE SEQUENCE [LARGE SCALE GENOMIC DNA]</scope>
    <source>
        <strain evidence="6">Z6</strain>
    </source>
</reference>
<reference evidence="5 6" key="2">
    <citation type="submission" date="2016-08" db="EMBL/GenBank/DDBJ databases">
        <title>Orenia metallireducens sp. nov. strain Z6, a Novel Metal-reducing Firmicute from the Deep Subsurface.</title>
        <authorList>
            <person name="Maxim B.I."/>
            <person name="Kenneth K."/>
            <person name="Flynn T.M."/>
            <person name="Oloughlin E.J."/>
            <person name="Locke R.A."/>
            <person name="Weber J.R."/>
            <person name="Egan S.M."/>
            <person name="Mackie R.I."/>
            <person name="Cann I.K."/>
        </authorList>
    </citation>
    <scope>NUCLEOTIDE SEQUENCE [LARGE SCALE GENOMIC DNA]</scope>
    <source>
        <strain evidence="5 6">Z6</strain>
    </source>
</reference>
<dbReference type="EMBL" id="LWDV01000008">
    <property type="protein sequence ID" value="OCL26909.1"/>
    <property type="molecule type" value="Genomic_DNA"/>
</dbReference>
<evidence type="ECO:0000256" key="2">
    <source>
        <dbReference type="ARBA" id="ARBA00022801"/>
    </source>
</evidence>
<dbReference type="InterPro" id="IPR029000">
    <property type="entry name" value="Cyclophilin-like_dom_sf"/>
</dbReference>
<dbReference type="InterPro" id="IPR003778">
    <property type="entry name" value="CT_A_B"/>
</dbReference>
<dbReference type="OrthoDB" id="9782422at2"/>
<gene>
    <name evidence="5" type="ORF">U472_05325</name>
</gene>
<feature type="domain" description="Carboxyltransferase" evidence="4">
    <location>
        <begin position="25"/>
        <end position="306"/>
    </location>
</feature>